<dbReference type="Proteomes" id="UP000008206">
    <property type="component" value="Plasmid Cy782201"/>
</dbReference>
<keyword evidence="1" id="KW-0614">Plasmid</keyword>
<organism evidence="1 2">
    <name type="scientific">Gloeothece verrucosa (strain PCC 7822)</name>
    <name type="common">Cyanothece sp. (strain PCC 7822)</name>
    <dbReference type="NCBI Taxonomy" id="497965"/>
    <lineage>
        <taxon>Bacteria</taxon>
        <taxon>Bacillati</taxon>
        <taxon>Cyanobacteriota</taxon>
        <taxon>Cyanophyceae</taxon>
        <taxon>Oscillatoriophycideae</taxon>
        <taxon>Chroococcales</taxon>
        <taxon>Aphanothecaceae</taxon>
        <taxon>Gloeothece</taxon>
        <taxon>Gloeothece verrucosa</taxon>
    </lineage>
</organism>
<keyword evidence="2" id="KW-1185">Reference proteome</keyword>
<dbReference type="KEGG" id="cyj:Cyan7822_6118"/>
<name>E0ULX2_GLOV7</name>
<reference evidence="2" key="1">
    <citation type="journal article" date="2011" name="MBio">
        <title>Novel metabolic attributes of the genus Cyanothece, comprising a group of unicellular nitrogen-fixing Cyanobacteria.</title>
        <authorList>
            <person name="Bandyopadhyay A."/>
            <person name="Elvitigala T."/>
            <person name="Welsh E."/>
            <person name="Stockel J."/>
            <person name="Liberton M."/>
            <person name="Min H."/>
            <person name="Sherman L.A."/>
            <person name="Pakrasi H.B."/>
        </authorList>
    </citation>
    <scope>NUCLEOTIDE SEQUENCE [LARGE SCALE GENOMIC DNA]</scope>
    <source>
        <strain evidence="2">PCC 7822</strain>
        <plasmid evidence="2">Cy782201</plasmid>
    </source>
</reference>
<sequence>MMNSENKPVGLDIYFPFFDLVKAARMVAPYGEIVISGYSDNYTNIILRLKDASKKEEIKKLLSSEAATIFNFPHGQEDQLAFYKFHTGTDLTPLLEKLEQAQTAEELKTIFEQYPSEDIDECWMIFDDSTRKRLNLLAASLF</sequence>
<gene>
    <name evidence="1" type="ordered locus">Cyan7822_6118</name>
</gene>
<dbReference type="RefSeq" id="WP_013334702.1">
    <property type="nucleotide sequence ID" value="NC_014533.1"/>
</dbReference>
<dbReference type="EMBL" id="CP002199">
    <property type="protein sequence ID" value="ADN17952.1"/>
    <property type="molecule type" value="Genomic_DNA"/>
</dbReference>
<accession>E0ULX2</accession>
<protein>
    <submittedName>
        <fullName evidence="1">Uncharacterized protein</fullName>
    </submittedName>
</protein>
<evidence type="ECO:0000313" key="1">
    <source>
        <dbReference type="EMBL" id="ADN17952.1"/>
    </source>
</evidence>
<proteinExistence type="predicted"/>
<geneLocation type="plasmid" evidence="1 2">
    <name>Cy782201</name>
</geneLocation>
<evidence type="ECO:0000313" key="2">
    <source>
        <dbReference type="Proteomes" id="UP000008206"/>
    </source>
</evidence>
<dbReference type="HOGENOM" id="CLU_1802927_0_0_3"/>
<dbReference type="AlphaFoldDB" id="E0ULX2"/>